<dbReference type="EMBL" id="KV878134">
    <property type="protein sequence ID" value="OJJ06181.1"/>
    <property type="molecule type" value="Genomic_DNA"/>
</dbReference>
<dbReference type="PROSITE" id="PS50404">
    <property type="entry name" value="GST_NTER"/>
    <property type="match status" value="1"/>
</dbReference>
<dbReference type="InterPro" id="IPR036282">
    <property type="entry name" value="Glutathione-S-Trfase_C_sf"/>
</dbReference>
<dbReference type="RefSeq" id="XP_040671943.1">
    <property type="nucleotide sequence ID" value="XM_040813334.1"/>
</dbReference>
<evidence type="ECO:0000313" key="3">
    <source>
        <dbReference type="Proteomes" id="UP000184073"/>
    </source>
</evidence>
<proteinExistence type="predicted"/>
<dbReference type="SUPFAM" id="SSF47616">
    <property type="entry name" value="GST C-terminal domain-like"/>
    <property type="match status" value="1"/>
</dbReference>
<dbReference type="Gene3D" id="1.20.1050.10">
    <property type="match status" value="1"/>
</dbReference>
<sequence>MGATAPPKFTLYSDVASQWAYVPHLALDEKGYKSDEYEVKQVGLCKFEHPYRNHEPNRYSAVDAENFNPEYLKINPNGTIPSLTSASLPNPLTESADIVKYLDSNRPNGQPLFPTDTKLASKVEELITHVHQERLSTNLILLQARDADEFHAKTASGMKAFVDKRQEKLVKYGLAHPEFPLYAMRTPDNGHLYRLYNSEEISPEHEQFFEASRQGYRDYAGGLDKLNSMLVLPYAAGDEVTAADVHIIPWLAHAMWAAGAKSIDDFEPLRKLVARSVPGFEFGENIKIWWRNVAARESFKNNYPTLH</sequence>
<feature type="domain" description="GST N-terminal" evidence="1">
    <location>
        <begin position="7"/>
        <end position="110"/>
    </location>
</feature>
<dbReference type="GO" id="GO:0006559">
    <property type="term" value="P:L-phenylalanine catabolic process"/>
    <property type="evidence" value="ECO:0007669"/>
    <property type="project" value="TreeGrafter"/>
</dbReference>
<dbReference type="Pfam" id="PF13417">
    <property type="entry name" value="GST_N_3"/>
    <property type="match status" value="1"/>
</dbReference>
<dbReference type="InterPro" id="IPR004045">
    <property type="entry name" value="Glutathione_S-Trfase_N"/>
</dbReference>
<organism evidence="2 3">
    <name type="scientific">Aspergillus versicolor CBS 583.65</name>
    <dbReference type="NCBI Taxonomy" id="1036611"/>
    <lineage>
        <taxon>Eukaryota</taxon>
        <taxon>Fungi</taxon>
        <taxon>Dikarya</taxon>
        <taxon>Ascomycota</taxon>
        <taxon>Pezizomycotina</taxon>
        <taxon>Eurotiomycetes</taxon>
        <taxon>Eurotiomycetidae</taxon>
        <taxon>Eurotiales</taxon>
        <taxon>Aspergillaceae</taxon>
        <taxon>Aspergillus</taxon>
        <taxon>Aspergillus subgen. Nidulantes</taxon>
    </lineage>
</organism>
<keyword evidence="3" id="KW-1185">Reference proteome</keyword>
<dbReference type="AlphaFoldDB" id="A0A1L9PXB1"/>
<evidence type="ECO:0000313" key="2">
    <source>
        <dbReference type="EMBL" id="OJJ06181.1"/>
    </source>
</evidence>
<dbReference type="GeneID" id="63728845"/>
<dbReference type="GO" id="GO:0004364">
    <property type="term" value="F:glutathione transferase activity"/>
    <property type="evidence" value="ECO:0007669"/>
    <property type="project" value="TreeGrafter"/>
</dbReference>
<dbReference type="Proteomes" id="UP000184073">
    <property type="component" value="Unassembled WGS sequence"/>
</dbReference>
<name>A0A1L9PXB1_ASPVE</name>
<dbReference type="PANTHER" id="PTHR42673:SF4">
    <property type="entry name" value="MALEYLACETOACETATE ISOMERASE"/>
    <property type="match status" value="1"/>
</dbReference>
<dbReference type="CDD" id="cd00570">
    <property type="entry name" value="GST_N_family"/>
    <property type="match status" value="1"/>
</dbReference>
<protein>
    <recommendedName>
        <fullName evidence="1">GST N-terminal domain-containing protein</fullName>
    </recommendedName>
</protein>
<dbReference type="VEuPathDB" id="FungiDB:ASPVEDRAFT_45599"/>
<dbReference type="GO" id="GO:0006749">
    <property type="term" value="P:glutathione metabolic process"/>
    <property type="evidence" value="ECO:0007669"/>
    <property type="project" value="TreeGrafter"/>
</dbReference>
<reference evidence="3" key="1">
    <citation type="journal article" date="2017" name="Genome Biol.">
        <title>Comparative genomics reveals high biological diversity and specific adaptations in the industrially and medically important fungal genus Aspergillus.</title>
        <authorList>
            <person name="de Vries R.P."/>
            <person name="Riley R."/>
            <person name="Wiebenga A."/>
            <person name="Aguilar-Osorio G."/>
            <person name="Amillis S."/>
            <person name="Uchima C.A."/>
            <person name="Anderluh G."/>
            <person name="Asadollahi M."/>
            <person name="Askin M."/>
            <person name="Barry K."/>
            <person name="Battaglia E."/>
            <person name="Bayram O."/>
            <person name="Benocci T."/>
            <person name="Braus-Stromeyer S.A."/>
            <person name="Caldana C."/>
            <person name="Canovas D."/>
            <person name="Cerqueira G.C."/>
            <person name="Chen F."/>
            <person name="Chen W."/>
            <person name="Choi C."/>
            <person name="Clum A."/>
            <person name="Dos Santos R.A."/>
            <person name="Damasio A.R."/>
            <person name="Diallinas G."/>
            <person name="Emri T."/>
            <person name="Fekete E."/>
            <person name="Flipphi M."/>
            <person name="Freyberg S."/>
            <person name="Gallo A."/>
            <person name="Gournas C."/>
            <person name="Habgood R."/>
            <person name="Hainaut M."/>
            <person name="Harispe M.L."/>
            <person name="Henrissat B."/>
            <person name="Hilden K.S."/>
            <person name="Hope R."/>
            <person name="Hossain A."/>
            <person name="Karabika E."/>
            <person name="Karaffa L."/>
            <person name="Karanyi Z."/>
            <person name="Krasevec N."/>
            <person name="Kuo A."/>
            <person name="Kusch H."/>
            <person name="LaButti K."/>
            <person name="Lagendijk E.L."/>
            <person name="Lapidus A."/>
            <person name="Levasseur A."/>
            <person name="Lindquist E."/>
            <person name="Lipzen A."/>
            <person name="Logrieco A.F."/>
            <person name="MacCabe A."/>
            <person name="Maekelae M.R."/>
            <person name="Malavazi I."/>
            <person name="Melin P."/>
            <person name="Meyer V."/>
            <person name="Mielnichuk N."/>
            <person name="Miskei M."/>
            <person name="Molnar A.P."/>
            <person name="Mule G."/>
            <person name="Ngan C.Y."/>
            <person name="Orejas M."/>
            <person name="Orosz E."/>
            <person name="Ouedraogo J.P."/>
            <person name="Overkamp K.M."/>
            <person name="Park H.-S."/>
            <person name="Perrone G."/>
            <person name="Piumi F."/>
            <person name="Punt P.J."/>
            <person name="Ram A.F."/>
            <person name="Ramon A."/>
            <person name="Rauscher S."/>
            <person name="Record E."/>
            <person name="Riano-Pachon D.M."/>
            <person name="Robert V."/>
            <person name="Roehrig J."/>
            <person name="Ruller R."/>
            <person name="Salamov A."/>
            <person name="Salih N.S."/>
            <person name="Samson R.A."/>
            <person name="Sandor E."/>
            <person name="Sanguinetti M."/>
            <person name="Schuetze T."/>
            <person name="Sepcic K."/>
            <person name="Shelest E."/>
            <person name="Sherlock G."/>
            <person name="Sophianopoulou V."/>
            <person name="Squina F.M."/>
            <person name="Sun H."/>
            <person name="Susca A."/>
            <person name="Todd R.B."/>
            <person name="Tsang A."/>
            <person name="Unkles S.E."/>
            <person name="van de Wiele N."/>
            <person name="van Rossen-Uffink D."/>
            <person name="Oliveira J.V."/>
            <person name="Vesth T.C."/>
            <person name="Visser J."/>
            <person name="Yu J.-H."/>
            <person name="Zhou M."/>
            <person name="Andersen M.R."/>
            <person name="Archer D.B."/>
            <person name="Baker S.E."/>
            <person name="Benoit I."/>
            <person name="Brakhage A.A."/>
            <person name="Braus G.H."/>
            <person name="Fischer R."/>
            <person name="Frisvad J.C."/>
            <person name="Goldman G.H."/>
            <person name="Houbraken J."/>
            <person name="Oakley B."/>
            <person name="Pocsi I."/>
            <person name="Scazzocchio C."/>
            <person name="Seiboth B."/>
            <person name="vanKuyk P.A."/>
            <person name="Wortman J."/>
            <person name="Dyer P.S."/>
            <person name="Grigoriev I.V."/>
        </authorList>
    </citation>
    <scope>NUCLEOTIDE SEQUENCE [LARGE SCALE GENOMIC DNA]</scope>
    <source>
        <strain evidence="3">CBS 583.65</strain>
    </source>
</reference>
<evidence type="ECO:0000259" key="1">
    <source>
        <dbReference type="PROSITE" id="PS50404"/>
    </source>
</evidence>
<dbReference type="OrthoDB" id="412788at2759"/>
<dbReference type="CDD" id="cd00299">
    <property type="entry name" value="GST_C_family"/>
    <property type="match status" value="1"/>
</dbReference>
<dbReference type="STRING" id="1036611.A0A1L9PXB1"/>
<gene>
    <name evidence="2" type="ORF">ASPVEDRAFT_45599</name>
</gene>
<dbReference type="Gene3D" id="3.40.30.10">
    <property type="entry name" value="Glutaredoxin"/>
    <property type="match status" value="1"/>
</dbReference>
<dbReference type="SUPFAM" id="SSF52833">
    <property type="entry name" value="Thioredoxin-like"/>
    <property type="match status" value="1"/>
</dbReference>
<dbReference type="InterPro" id="IPR036249">
    <property type="entry name" value="Thioredoxin-like_sf"/>
</dbReference>
<dbReference type="GO" id="GO:0016034">
    <property type="term" value="F:maleylacetoacetate isomerase activity"/>
    <property type="evidence" value="ECO:0007669"/>
    <property type="project" value="TreeGrafter"/>
</dbReference>
<accession>A0A1L9PXB1</accession>
<dbReference type="PANTHER" id="PTHR42673">
    <property type="entry name" value="MALEYLACETOACETATE ISOMERASE"/>
    <property type="match status" value="1"/>
</dbReference>